<accession>A0A4R4E0Y7</accession>
<evidence type="ECO:0000313" key="1">
    <source>
        <dbReference type="EMBL" id="TCZ73049.1"/>
    </source>
</evidence>
<reference evidence="1 2" key="1">
    <citation type="submission" date="2019-03" db="EMBL/GenBank/DDBJ databases">
        <authorList>
            <person name="Kim M.K.M."/>
        </authorList>
    </citation>
    <scope>NUCLEOTIDE SEQUENCE [LARGE SCALE GENOMIC DNA]</scope>
    <source>
        <strain evidence="1 2">18JY21-1</strain>
    </source>
</reference>
<keyword evidence="2" id="KW-1185">Reference proteome</keyword>
<dbReference type="Gene3D" id="2.40.300.10">
    <property type="entry name" value="Head decoration protein D"/>
    <property type="match status" value="1"/>
</dbReference>
<dbReference type="EMBL" id="SKFG01000035">
    <property type="protein sequence ID" value="TCZ73049.1"/>
    <property type="molecule type" value="Genomic_DNA"/>
</dbReference>
<dbReference type="InterPro" id="IPR004195">
    <property type="entry name" value="Head_decoration_D"/>
</dbReference>
<proteinExistence type="predicted"/>
<protein>
    <submittedName>
        <fullName evidence="1">Head decoration protein</fullName>
    </submittedName>
</protein>
<comment type="caution">
    <text evidence="1">The sequence shown here is derived from an EMBL/GenBank/DDBJ whole genome shotgun (WGS) entry which is preliminary data.</text>
</comment>
<gene>
    <name evidence="1" type="ORF">E0485_21765</name>
</gene>
<evidence type="ECO:0000313" key="2">
    <source>
        <dbReference type="Proteomes" id="UP000295418"/>
    </source>
</evidence>
<dbReference type="Proteomes" id="UP000295418">
    <property type="component" value="Unassembled WGS sequence"/>
</dbReference>
<name>A0A4R4E0Y7_9BACL</name>
<dbReference type="AlphaFoldDB" id="A0A4R4E0Y7"/>
<sequence>MNKYSEQSVGYDKLFAGGVADVVTDVLTLKAGASYVRGMVLGVITTSDLAVPVDSSKSDGSEAAYAILADDINATTGNVVAPVYLTGEFNQAALIFGGTDTAAKHKKELRKIGIFLKSNKS</sequence>
<organism evidence="1 2">
    <name type="scientific">Paenibacillus albiflavus</name>
    <dbReference type="NCBI Taxonomy" id="2545760"/>
    <lineage>
        <taxon>Bacteria</taxon>
        <taxon>Bacillati</taxon>
        <taxon>Bacillota</taxon>
        <taxon>Bacilli</taxon>
        <taxon>Bacillales</taxon>
        <taxon>Paenibacillaceae</taxon>
        <taxon>Paenibacillus</taxon>
    </lineage>
</organism>
<dbReference type="RefSeq" id="WP_132420175.1">
    <property type="nucleotide sequence ID" value="NZ_SKFG01000035.1"/>
</dbReference>
<dbReference type="OrthoDB" id="1955632at2"/>
<dbReference type="Pfam" id="PF02924">
    <property type="entry name" value="HDPD"/>
    <property type="match status" value="1"/>
</dbReference>